<gene>
    <name evidence="2" type="ORF">AB8998_30550</name>
</gene>
<reference evidence="2 3" key="1">
    <citation type="submission" date="2024-08" db="EMBL/GenBank/DDBJ databases">
        <title>Mycobacterium servetensis sp. nov., a novel rapid-growing mycobacterial species recovered from a human patient in Zaragoza, Spain.</title>
        <authorList>
            <person name="Tristancho-Baro A.I."/>
            <person name="Buenestado-Serrano S."/>
            <person name="Garcia De Viedma D."/>
            <person name="Milagro-Beamonte A."/>
            <person name="Burillo N."/>
            <person name="Sanz S."/>
            <person name="Lopez-Calleja A.I."/>
            <person name="Penas-Utrilla D."/>
            <person name="Guardingo M."/>
            <person name="Garcia M.J."/>
            <person name="Vinuelas-Bayon J."/>
        </authorList>
    </citation>
    <scope>NUCLEOTIDE SEQUENCE [LARGE SCALE GENOMIC DNA]</scope>
    <source>
        <strain evidence="3">HUMS_12744610</strain>
    </source>
</reference>
<comment type="caution">
    <text evidence="2">The sequence shown here is derived from an EMBL/GenBank/DDBJ whole genome shotgun (WGS) entry which is preliminary data.</text>
</comment>
<evidence type="ECO:0008006" key="4">
    <source>
        <dbReference type="Google" id="ProtNLM"/>
    </source>
</evidence>
<feature type="compositionally biased region" description="Basic and acidic residues" evidence="1">
    <location>
        <begin position="214"/>
        <end position="226"/>
    </location>
</feature>
<feature type="compositionally biased region" description="Low complexity" evidence="1">
    <location>
        <begin position="175"/>
        <end position="195"/>
    </location>
</feature>
<accession>A0ABV4C8X7</accession>
<evidence type="ECO:0000256" key="1">
    <source>
        <dbReference type="SAM" id="MobiDB-lite"/>
    </source>
</evidence>
<proteinExistence type="predicted"/>
<dbReference type="EMBL" id="JBGEDP010000002">
    <property type="protein sequence ID" value="MEY8018994.1"/>
    <property type="molecule type" value="Genomic_DNA"/>
</dbReference>
<organism evidence="2 3">
    <name type="scientific">Mycobacterium servetii</name>
    <dbReference type="NCBI Taxonomy" id="3237418"/>
    <lineage>
        <taxon>Bacteria</taxon>
        <taxon>Bacillati</taxon>
        <taxon>Actinomycetota</taxon>
        <taxon>Actinomycetes</taxon>
        <taxon>Mycobacteriales</taxon>
        <taxon>Mycobacteriaceae</taxon>
        <taxon>Mycobacterium</taxon>
    </lineage>
</organism>
<dbReference type="RefSeq" id="WP_369742034.1">
    <property type="nucleotide sequence ID" value="NZ_JBGEDP010000002.1"/>
</dbReference>
<dbReference type="Proteomes" id="UP001564760">
    <property type="component" value="Unassembled WGS sequence"/>
</dbReference>
<keyword evidence="3" id="KW-1185">Reference proteome</keyword>
<evidence type="ECO:0000313" key="3">
    <source>
        <dbReference type="Proteomes" id="UP001564760"/>
    </source>
</evidence>
<protein>
    <recommendedName>
        <fullName evidence="4">ESX-1 secretion-associated protein EspA/EspE-like domain-containing protein</fullName>
    </recommendedName>
</protein>
<feature type="region of interest" description="Disordered" evidence="1">
    <location>
        <begin position="172"/>
        <end position="230"/>
    </location>
</feature>
<sequence>MSVTICTVTAADVETAQERAVRRVDELARAVSGVLEVLAAIYRDEDWRYLRDRCGEPYRDFVGFVRDKLGGSESNARRYRQGVETLVAPLLEITGAEVRIPVTPNDVAVLGLSGASRVIEAAPGRLEGVGSAEERTAALRELIDTVISERRRRDIAADVVVDVLPSDAVPESLSAAPADEPAAGATAAGPATVAGQRAHVSPADEAAGSFEGRGVGEHPHDRHEPTDSTPTVDVRAAGLPTAAAAASAWARADTADVDALRAALDVVLRLDPALAADTLGGSGDVSSAARDCATAAQRLARLSNLLRVL</sequence>
<evidence type="ECO:0000313" key="2">
    <source>
        <dbReference type="EMBL" id="MEY8018994.1"/>
    </source>
</evidence>
<name>A0ABV4C8X7_9MYCO</name>